<sequence length="512" mass="56875">MSQPDAAALWREYGEGEAFDNALGLYETVERNEDFYTGNQWRGVRAPDLDKPVINVLARVVKFCISSIMSDDIAVGLDTFEGGARQKTVTDMLSAQFSEIMEQTAFKKKAREVIRNAAVDGDGCMHFYFDPDAEAPAAGFAPTPGIIRAEILENTAVHFGNPQNADVQSQPYLLLVYRRLVRDVRAAASARGVPEEDIVPDEDDHRHGDAPENGKVTVIRRYWKENGTVWFCEATKTALVRPATDTGYRQYPVAFFAWEKVKNQYHGQALVTAVIPNQIYINKLFAMAMQHVKMMAFPKVVYNKNLLPGGWDNRVGAAIGVPGDPGSAIAANFRAADMSNQVMELLNTMIDYTRDTMGASDAVLGNITPENTSAIVATQKATSMPLELQKQDFYAFVEDSVRIWLDMMQRNYGVRAVRMTDETGAEQVVPFDFSSLRSLRLHLNVEIGAATYWSEVMQVQTLDQLFQNGVLTDAEAYLENLPKDCITGRDSLIQAIRRQKAQAALPAGEVMA</sequence>
<organism evidence="1 2">
    <name type="scientific">Ruthenibacterium intestinale</name>
    <dbReference type="NCBI Taxonomy" id="3133163"/>
    <lineage>
        <taxon>Bacteria</taxon>
        <taxon>Bacillati</taxon>
        <taxon>Bacillota</taxon>
        <taxon>Clostridia</taxon>
        <taxon>Eubacteriales</taxon>
        <taxon>Oscillospiraceae</taxon>
        <taxon>Ruthenibacterium</taxon>
    </lineage>
</organism>
<dbReference type="RefSeq" id="WP_349215861.1">
    <property type="nucleotide sequence ID" value="NZ_JBBMFA010000086.1"/>
</dbReference>
<comment type="caution">
    <text evidence="1">The sequence shown here is derived from an EMBL/GenBank/DDBJ whole genome shotgun (WGS) entry which is preliminary data.</text>
</comment>
<dbReference type="Proteomes" id="UP001477672">
    <property type="component" value="Unassembled WGS sequence"/>
</dbReference>
<evidence type="ECO:0000313" key="1">
    <source>
        <dbReference type="EMBL" id="MEQ2520350.1"/>
    </source>
</evidence>
<reference evidence="1 2" key="1">
    <citation type="submission" date="2024-03" db="EMBL/GenBank/DDBJ databases">
        <title>Human intestinal bacterial collection.</title>
        <authorList>
            <person name="Pauvert C."/>
            <person name="Hitch T.C.A."/>
            <person name="Clavel T."/>
        </authorList>
    </citation>
    <scope>NUCLEOTIDE SEQUENCE [LARGE SCALE GENOMIC DNA]</scope>
    <source>
        <strain evidence="1 2">CLA-JM-H11</strain>
    </source>
</reference>
<protein>
    <submittedName>
        <fullName evidence="1">Portal protein</fullName>
    </submittedName>
</protein>
<name>A0ABV1GEX1_9FIRM</name>
<gene>
    <name evidence="1" type="ORF">WMO24_07895</name>
</gene>
<proteinExistence type="predicted"/>
<accession>A0ABV1GEX1</accession>
<evidence type="ECO:0000313" key="2">
    <source>
        <dbReference type="Proteomes" id="UP001477672"/>
    </source>
</evidence>
<keyword evidence="2" id="KW-1185">Reference proteome</keyword>
<dbReference type="EMBL" id="JBBMFA010000086">
    <property type="protein sequence ID" value="MEQ2520350.1"/>
    <property type="molecule type" value="Genomic_DNA"/>
</dbReference>
<dbReference type="InterPro" id="IPR032427">
    <property type="entry name" value="P22_portal"/>
</dbReference>
<dbReference type="Pfam" id="PF16510">
    <property type="entry name" value="P22_portal"/>
    <property type="match status" value="1"/>
</dbReference>